<protein>
    <submittedName>
        <fullName evidence="4">Anti-repressor protein</fullName>
    </submittedName>
</protein>
<dbReference type="InterPro" id="IPR005039">
    <property type="entry name" value="Ant_C"/>
</dbReference>
<evidence type="ECO:0000313" key="4">
    <source>
        <dbReference type="EMBL" id="SMX76427.1"/>
    </source>
</evidence>
<evidence type="ECO:0000259" key="3">
    <source>
        <dbReference type="Pfam" id="PF08346"/>
    </source>
</evidence>
<feature type="domain" description="Antirepressor protein C-terminal" evidence="2">
    <location>
        <begin position="156"/>
        <end position="266"/>
    </location>
</feature>
<proteinExistence type="predicted"/>
<organism evidence="4 5">
    <name type="scientific">Brevibacterium antiquum</name>
    <dbReference type="NCBI Taxonomy" id="234835"/>
    <lineage>
        <taxon>Bacteria</taxon>
        <taxon>Bacillati</taxon>
        <taxon>Actinomycetota</taxon>
        <taxon>Actinomycetes</taxon>
        <taxon>Micrococcales</taxon>
        <taxon>Brevibacteriaceae</taxon>
        <taxon>Brevibacterium</taxon>
    </lineage>
</organism>
<dbReference type="AlphaFoldDB" id="A0A2H1IMI3"/>
<name>A0A2H1IMI3_9MICO</name>
<reference evidence="5" key="1">
    <citation type="submission" date="2017-03" db="EMBL/GenBank/DDBJ databases">
        <authorList>
            <person name="Monnet C."/>
        </authorList>
    </citation>
    <scope>NUCLEOTIDE SEQUENCE [LARGE SCALE GENOMIC DNA]</scope>
    <source>
        <strain evidence="5">P10</strain>
    </source>
</reference>
<dbReference type="Pfam" id="PF03374">
    <property type="entry name" value="ANT"/>
    <property type="match status" value="1"/>
</dbReference>
<dbReference type="Proteomes" id="UP000234342">
    <property type="component" value="Unassembled WGS sequence"/>
</dbReference>
<dbReference type="Pfam" id="PF08346">
    <property type="entry name" value="AntA"/>
    <property type="match status" value="1"/>
</dbReference>
<sequence length="276" mass="30419">MHTDKEKAPADQGEGNDPERDQHMTNDISTLIPIRDHDGQQVASGRDLHAYLGVNSNYTTWFDRMVGYGFIEGQDFIALLSNSGKQVHGGANKTDHAVTFDMAKELGMIQRTPEGKRIRQYFIEAEKKAAMASAPKTYLEALKVAAEIEESRLALEAQVEADKPKVIFADAVSTSKSSILVGELAKLICANGVNIGQNRLFTRLRSDGFLIRRKGTDWNMPTQRSMDMGLFRVKETAVTHSDGHVSVNKTPKVTGKGQQYFINYFLSDGAHGGEAA</sequence>
<feature type="region of interest" description="Disordered" evidence="1">
    <location>
        <begin position="1"/>
        <end position="24"/>
    </location>
</feature>
<accession>A0A2H1IMI3</accession>
<evidence type="ECO:0000259" key="2">
    <source>
        <dbReference type="Pfam" id="PF03374"/>
    </source>
</evidence>
<evidence type="ECO:0000313" key="5">
    <source>
        <dbReference type="Proteomes" id="UP000234342"/>
    </source>
</evidence>
<dbReference type="GO" id="GO:0003677">
    <property type="term" value="F:DNA binding"/>
    <property type="evidence" value="ECO:0007669"/>
    <property type="project" value="InterPro"/>
</dbReference>
<gene>
    <name evidence="4" type="ORF">BANT10_01093</name>
</gene>
<evidence type="ECO:0000256" key="1">
    <source>
        <dbReference type="SAM" id="MobiDB-lite"/>
    </source>
</evidence>
<dbReference type="EMBL" id="FXZE01000003">
    <property type="protein sequence ID" value="SMX76427.1"/>
    <property type="molecule type" value="Genomic_DNA"/>
</dbReference>
<keyword evidence="5" id="KW-1185">Reference proteome</keyword>
<feature type="domain" description="AntA/AntB antirepressor" evidence="3">
    <location>
        <begin position="44"/>
        <end position="112"/>
    </location>
</feature>
<dbReference type="InterPro" id="IPR013557">
    <property type="entry name" value="AntA/B_antirep"/>
</dbReference>